<sequence length="157" mass="16710">MGFRLAVVVIAVGLAFFATKIAAQDVVFDSATVDACLASTPSGAVDPSCIGVASNACQTATPGGETTIGIADCIQAETQAWDVLLNREYKATRKAHAGDQVVLDQLLAAQRAWIAFRDAECALAHALWRDGSIRVIVAANCMMVQTARRTIELRDMR</sequence>
<keyword evidence="1" id="KW-0732">Signal</keyword>
<evidence type="ECO:0000313" key="4">
    <source>
        <dbReference type="Proteomes" id="UP000199650"/>
    </source>
</evidence>
<reference evidence="3 4" key="1">
    <citation type="submission" date="2016-10" db="EMBL/GenBank/DDBJ databases">
        <authorList>
            <person name="de Groot N.N."/>
        </authorList>
    </citation>
    <scope>NUCLEOTIDE SEQUENCE [LARGE SCALE GENOMIC DNA]</scope>
    <source>
        <strain evidence="3 4">DSM 29439</strain>
    </source>
</reference>
<dbReference type="PANTHER" id="PTHR39176:SF1">
    <property type="entry name" value="PERIPLASMIC PROTEIN"/>
    <property type="match status" value="1"/>
</dbReference>
<dbReference type="Pfam" id="PF07007">
    <property type="entry name" value="LprI"/>
    <property type="match status" value="1"/>
</dbReference>
<dbReference type="AlphaFoldDB" id="A0A1I0P7Z8"/>
<dbReference type="STRING" id="1173584.SAMN05444851_1409"/>
<feature type="signal peptide" evidence="1">
    <location>
        <begin position="1"/>
        <end position="23"/>
    </location>
</feature>
<evidence type="ECO:0000256" key="1">
    <source>
        <dbReference type="SAM" id="SignalP"/>
    </source>
</evidence>
<dbReference type="EMBL" id="FOJB01000001">
    <property type="protein sequence ID" value="SEW10209.1"/>
    <property type="molecule type" value="Genomic_DNA"/>
</dbReference>
<dbReference type="RefSeq" id="WP_091429408.1">
    <property type="nucleotide sequence ID" value="NZ_FOJB01000001.1"/>
</dbReference>
<feature type="domain" description="Lysozyme inhibitor LprI-like N-terminal" evidence="2">
    <location>
        <begin position="57"/>
        <end position="153"/>
    </location>
</feature>
<dbReference type="Gene3D" id="1.20.1270.180">
    <property type="match status" value="1"/>
</dbReference>
<protein>
    <submittedName>
        <fullName evidence="3">Uncharacterized conserved protein YecT, DUF1311 family</fullName>
    </submittedName>
</protein>
<gene>
    <name evidence="3" type="ORF">SAMN05444851_1409</name>
</gene>
<organism evidence="3 4">
    <name type="scientific">Aliiroseovarius sediminilitoris</name>
    <dbReference type="NCBI Taxonomy" id="1173584"/>
    <lineage>
        <taxon>Bacteria</taxon>
        <taxon>Pseudomonadati</taxon>
        <taxon>Pseudomonadota</taxon>
        <taxon>Alphaproteobacteria</taxon>
        <taxon>Rhodobacterales</taxon>
        <taxon>Paracoccaceae</taxon>
        <taxon>Aliiroseovarius</taxon>
    </lineage>
</organism>
<feature type="chain" id="PRO_5011617654" evidence="1">
    <location>
        <begin position="24"/>
        <end position="157"/>
    </location>
</feature>
<accession>A0A1I0P7Z8</accession>
<dbReference type="InterPro" id="IPR009739">
    <property type="entry name" value="LprI-like_N"/>
</dbReference>
<dbReference type="OrthoDB" id="7340239at2"/>
<dbReference type="Proteomes" id="UP000199650">
    <property type="component" value="Unassembled WGS sequence"/>
</dbReference>
<evidence type="ECO:0000259" key="2">
    <source>
        <dbReference type="Pfam" id="PF07007"/>
    </source>
</evidence>
<proteinExistence type="predicted"/>
<evidence type="ECO:0000313" key="3">
    <source>
        <dbReference type="EMBL" id="SEW10209.1"/>
    </source>
</evidence>
<dbReference type="PANTHER" id="PTHR39176">
    <property type="entry name" value="PERIPLASMIC PROTEIN-RELATED"/>
    <property type="match status" value="1"/>
</dbReference>
<keyword evidence="4" id="KW-1185">Reference proteome</keyword>
<name>A0A1I0P7Z8_9RHOB</name>